<keyword evidence="7" id="KW-0812">Transmembrane</keyword>
<comment type="similarity">
    <text evidence="2">Belongs to the RmuC family.</text>
</comment>
<keyword evidence="4" id="KW-0175">Coiled coil</keyword>
<accession>A0A9X2PDM4</accession>
<sequence length="430" mass="46599">MDQVLLTLAGRPVTLAELVAGAAGLAILMLLLLLRSVGRSARARALEADEQARRAGELEERLLDLARSQAETSGRVRSMTEYLAQRQGELARAVAERLDVSSHRMGESLARASETTHENLARLNERLALVDQARQSLGELSGQVMSLRQTLSNKQARGAFGEGRLQAIIADGLPKDSFAFQHTLASGRRADCAVFLPGDKRPLLIDSKFPLEAVTAFREAESAETRKQAETRLKQDVGKHVRDIAERYLVGGETQDLALMFVPSESVYAELNEHFDEVIQQAFRARVILVSPSLLMLAVQVVQAICRDARMREQADLIRTECGRLVADVTRLRERIGNLEKHFAQAGEDVAQAVISADKVARRGARIEQLEFDRPASEAAGGNRERASGDAAAEASAAPAEDGTEDRAGDAGDVLPAPLGFGTAGRHAAE</sequence>
<evidence type="ECO:0000256" key="6">
    <source>
        <dbReference type="SAM" id="MobiDB-lite"/>
    </source>
</evidence>
<dbReference type="AlphaFoldDB" id="A0A9X2PDM4"/>
<protein>
    <recommendedName>
        <fullName evidence="3">DNA recombination protein RmuC homolog</fullName>
    </recommendedName>
</protein>
<comment type="caution">
    <text evidence="8">The sequence shown here is derived from an EMBL/GenBank/DDBJ whole genome shotgun (WGS) entry which is preliminary data.</text>
</comment>
<evidence type="ECO:0000313" key="8">
    <source>
        <dbReference type="EMBL" id="MCS0495454.1"/>
    </source>
</evidence>
<gene>
    <name evidence="8" type="primary">rmuC</name>
    <name evidence="8" type="ORF">NVS89_10120</name>
</gene>
<evidence type="ECO:0000256" key="3">
    <source>
        <dbReference type="ARBA" id="ARBA00021840"/>
    </source>
</evidence>
<dbReference type="Pfam" id="PF02646">
    <property type="entry name" value="RmuC"/>
    <property type="match status" value="1"/>
</dbReference>
<organism evidence="8 9">
    <name type="scientific">Ancylobacter mangrovi</name>
    <dbReference type="NCBI Taxonomy" id="2972472"/>
    <lineage>
        <taxon>Bacteria</taxon>
        <taxon>Pseudomonadati</taxon>
        <taxon>Pseudomonadota</taxon>
        <taxon>Alphaproteobacteria</taxon>
        <taxon>Hyphomicrobiales</taxon>
        <taxon>Xanthobacteraceae</taxon>
        <taxon>Ancylobacter</taxon>
    </lineage>
</organism>
<evidence type="ECO:0000313" key="9">
    <source>
        <dbReference type="Proteomes" id="UP001151088"/>
    </source>
</evidence>
<dbReference type="InterPro" id="IPR003798">
    <property type="entry name" value="DNA_recombination_RmuC"/>
</dbReference>
<dbReference type="PANTHER" id="PTHR30563">
    <property type="entry name" value="DNA RECOMBINATION PROTEIN RMUC"/>
    <property type="match status" value="1"/>
</dbReference>
<evidence type="ECO:0000256" key="2">
    <source>
        <dbReference type="ARBA" id="ARBA00009840"/>
    </source>
</evidence>
<keyword evidence="5" id="KW-0233">DNA recombination</keyword>
<keyword evidence="7" id="KW-1133">Transmembrane helix</keyword>
<reference evidence="8" key="1">
    <citation type="submission" date="2022-08" db="EMBL/GenBank/DDBJ databases">
        <authorList>
            <person name="Li F."/>
        </authorList>
    </citation>
    <scope>NUCLEOTIDE SEQUENCE</scope>
    <source>
        <strain evidence="8">MQZ15Z-1</strain>
    </source>
</reference>
<comment type="function">
    <text evidence="1">Involved in DNA recombination.</text>
</comment>
<keyword evidence="7" id="KW-0472">Membrane</keyword>
<name>A0A9X2PDM4_9HYPH</name>
<keyword evidence="9" id="KW-1185">Reference proteome</keyword>
<dbReference type="Proteomes" id="UP001151088">
    <property type="component" value="Unassembled WGS sequence"/>
</dbReference>
<feature type="region of interest" description="Disordered" evidence="6">
    <location>
        <begin position="372"/>
        <end position="430"/>
    </location>
</feature>
<dbReference type="EMBL" id="JANTHZ010000003">
    <property type="protein sequence ID" value="MCS0495454.1"/>
    <property type="molecule type" value="Genomic_DNA"/>
</dbReference>
<evidence type="ECO:0000256" key="7">
    <source>
        <dbReference type="SAM" id="Phobius"/>
    </source>
</evidence>
<feature type="compositionally biased region" description="Low complexity" evidence="6">
    <location>
        <begin position="389"/>
        <end position="401"/>
    </location>
</feature>
<evidence type="ECO:0000256" key="1">
    <source>
        <dbReference type="ARBA" id="ARBA00003416"/>
    </source>
</evidence>
<evidence type="ECO:0000256" key="5">
    <source>
        <dbReference type="ARBA" id="ARBA00023172"/>
    </source>
</evidence>
<feature type="transmembrane region" description="Helical" evidence="7">
    <location>
        <begin position="12"/>
        <end position="34"/>
    </location>
</feature>
<evidence type="ECO:0000256" key="4">
    <source>
        <dbReference type="ARBA" id="ARBA00023054"/>
    </source>
</evidence>
<dbReference type="PANTHER" id="PTHR30563:SF0">
    <property type="entry name" value="DNA RECOMBINATION PROTEIN RMUC"/>
    <property type="match status" value="1"/>
</dbReference>
<dbReference type="RefSeq" id="WP_258732572.1">
    <property type="nucleotide sequence ID" value="NZ_JANTHZ010000003.1"/>
</dbReference>
<dbReference type="GO" id="GO:0006310">
    <property type="term" value="P:DNA recombination"/>
    <property type="evidence" value="ECO:0007669"/>
    <property type="project" value="UniProtKB-KW"/>
</dbReference>
<proteinExistence type="inferred from homology"/>